<reference evidence="2" key="1">
    <citation type="submission" date="2023-07" db="EMBL/GenBank/DDBJ databases">
        <title>Chromosome-level Genome Assembly of Striped Snakehead (Channa striata).</title>
        <authorList>
            <person name="Liu H."/>
        </authorList>
    </citation>
    <scope>NUCLEOTIDE SEQUENCE</scope>
    <source>
        <strain evidence="2">Gz</strain>
        <tissue evidence="2">Muscle</tissue>
    </source>
</reference>
<dbReference type="Proteomes" id="UP001187415">
    <property type="component" value="Unassembled WGS sequence"/>
</dbReference>
<feature type="transmembrane region" description="Helical" evidence="1">
    <location>
        <begin position="492"/>
        <end position="512"/>
    </location>
</feature>
<dbReference type="SUPFAM" id="SSF81901">
    <property type="entry name" value="HCP-like"/>
    <property type="match status" value="1"/>
</dbReference>
<dbReference type="InterPro" id="IPR042756">
    <property type="entry name" value="Sel-1L3"/>
</dbReference>
<dbReference type="SMART" id="SM00671">
    <property type="entry name" value="SEL1"/>
    <property type="match status" value="5"/>
</dbReference>
<dbReference type="Pfam" id="PF08238">
    <property type="entry name" value="Sel1"/>
    <property type="match status" value="4"/>
</dbReference>
<evidence type="ECO:0000256" key="1">
    <source>
        <dbReference type="SAM" id="Phobius"/>
    </source>
</evidence>
<feature type="transmembrane region" description="Helical" evidence="1">
    <location>
        <begin position="409"/>
        <end position="431"/>
    </location>
</feature>
<keyword evidence="1" id="KW-0472">Membrane</keyword>
<evidence type="ECO:0000313" key="3">
    <source>
        <dbReference type="Proteomes" id="UP001187415"/>
    </source>
</evidence>
<evidence type="ECO:0000313" key="2">
    <source>
        <dbReference type="EMBL" id="KAK2835898.1"/>
    </source>
</evidence>
<dbReference type="InterPro" id="IPR011990">
    <property type="entry name" value="TPR-like_helical_dom_sf"/>
</dbReference>
<dbReference type="InterPro" id="IPR006597">
    <property type="entry name" value="Sel1-like"/>
</dbReference>
<comment type="caution">
    <text evidence="2">The sequence shown here is derived from an EMBL/GenBank/DDBJ whole genome shotgun (WGS) entry which is preliminary data.</text>
</comment>
<proteinExistence type="predicted"/>
<keyword evidence="1" id="KW-1133">Transmembrane helix</keyword>
<dbReference type="Gene3D" id="1.25.40.10">
    <property type="entry name" value="Tetratricopeptide repeat domain"/>
    <property type="match status" value="2"/>
</dbReference>
<dbReference type="PANTHER" id="PTHR44444">
    <property type="entry name" value="PROTEIN SEL-1 HOMOLOG 3"/>
    <property type="match status" value="1"/>
</dbReference>
<dbReference type="PANTHER" id="PTHR44444:SF1">
    <property type="entry name" value="PROTEIN SEL-1 HOMOLOG 3"/>
    <property type="match status" value="1"/>
</dbReference>
<name>A0AA88MDY4_CHASR</name>
<dbReference type="EMBL" id="JAUPFM010000012">
    <property type="protein sequence ID" value="KAK2835898.1"/>
    <property type="molecule type" value="Genomic_DNA"/>
</dbReference>
<organism evidence="2 3">
    <name type="scientific">Channa striata</name>
    <name type="common">Snakehead murrel</name>
    <name type="synonym">Ophicephalus striatus</name>
    <dbReference type="NCBI Taxonomy" id="64152"/>
    <lineage>
        <taxon>Eukaryota</taxon>
        <taxon>Metazoa</taxon>
        <taxon>Chordata</taxon>
        <taxon>Craniata</taxon>
        <taxon>Vertebrata</taxon>
        <taxon>Euteleostomi</taxon>
        <taxon>Actinopterygii</taxon>
        <taxon>Neopterygii</taxon>
        <taxon>Teleostei</taxon>
        <taxon>Neoteleostei</taxon>
        <taxon>Acanthomorphata</taxon>
        <taxon>Anabantaria</taxon>
        <taxon>Anabantiformes</taxon>
        <taxon>Channoidei</taxon>
        <taxon>Channidae</taxon>
        <taxon>Channa</taxon>
    </lineage>
</organism>
<keyword evidence="1" id="KW-0812">Transmembrane</keyword>
<protein>
    <submittedName>
        <fullName evidence="2">Uncharacterized protein</fullName>
    </submittedName>
</protein>
<accession>A0AA88MDY4</accession>
<sequence>MHAGYKHTQGIDGFPKDLDMAYSYYANAGAQTSIDTSRIHSKKQYTPEDIYLSNPEDLNRLTDETGDIFQYLKLQAERGDLQAQKRLGTMLYWGQNGVSKDIASAVKWFERSAMQMKDPSAAYDFAILLMKGQGVRKNQARGFQLLKKAADMGSINALNGLGWRLPSRFGHVTASAGAARYLSTGSLEGVSQDVEMAVIMLKKVCERNGHLGFMIREALRAYLKGSWQEAFVKYFLAAETGLGLAQSNVAHLCEDLNLSYDCQWRYHNYSVLHFDPHPSGEFLSFYFTLTSSSLLKMGDYYYSASTQENSLSLVGQAVSMYSRAALAGSPQGMYNLVVLLQQGHALPSNVHGLFNVSRHEGRNVVGGKILKSCVEAENKNAVTPCSLALLGLQMGKALRRMTQNGAQLLLTYASLLSVCVLLVVVPLQSCLKQKAPIRRGHHLQARTSSVSQDAANLNREQDGIVGGTYTVAGTLRLITLNRDHWLRRTSDLAVTLSGVCLCALWTTLLYHLL</sequence>
<keyword evidence="3" id="KW-1185">Reference proteome</keyword>
<dbReference type="AlphaFoldDB" id="A0AA88MDY4"/>
<gene>
    <name evidence="2" type="ORF">Q5P01_016382</name>
</gene>